<feature type="binding site" evidence="1">
    <location>
        <begin position="2"/>
        <end position="3"/>
    </location>
    <ligand>
        <name>L-glutamate</name>
        <dbReference type="ChEBI" id="CHEBI:29985"/>
    </ligand>
</feature>
<dbReference type="InterPro" id="IPR043137">
    <property type="entry name" value="GGT_ssub_C"/>
</dbReference>
<proteinExistence type="predicted"/>
<dbReference type="InterPro" id="IPR029055">
    <property type="entry name" value="Ntn_hydrolases_N"/>
</dbReference>
<dbReference type="InterPro" id="IPR000101">
    <property type="entry name" value="GGT_peptidase"/>
</dbReference>
<evidence type="ECO:0000313" key="2">
    <source>
        <dbReference type="EMBL" id="KAJ7375098.1"/>
    </source>
</evidence>
<name>A0A9W9Z740_9CNID</name>
<dbReference type="PANTHER" id="PTHR11686:SF9">
    <property type="entry name" value="RE13973P"/>
    <property type="match status" value="1"/>
</dbReference>
<organism evidence="2 3">
    <name type="scientific">Desmophyllum pertusum</name>
    <dbReference type="NCBI Taxonomy" id="174260"/>
    <lineage>
        <taxon>Eukaryota</taxon>
        <taxon>Metazoa</taxon>
        <taxon>Cnidaria</taxon>
        <taxon>Anthozoa</taxon>
        <taxon>Hexacorallia</taxon>
        <taxon>Scleractinia</taxon>
        <taxon>Caryophylliina</taxon>
        <taxon>Caryophylliidae</taxon>
        <taxon>Desmophyllum</taxon>
    </lineage>
</organism>
<dbReference type="EMBL" id="MU826826">
    <property type="protein sequence ID" value="KAJ7375098.1"/>
    <property type="molecule type" value="Genomic_DNA"/>
</dbReference>
<dbReference type="Proteomes" id="UP001163046">
    <property type="component" value="Unassembled WGS sequence"/>
</dbReference>
<dbReference type="Gene3D" id="3.60.20.40">
    <property type="match status" value="1"/>
</dbReference>
<dbReference type="AlphaFoldDB" id="A0A9W9Z740"/>
<gene>
    <name evidence="2" type="ORF">OS493_001832</name>
</gene>
<accession>A0A9W9Z740</accession>
<reference evidence="2" key="1">
    <citation type="submission" date="2023-01" db="EMBL/GenBank/DDBJ databases">
        <title>Genome assembly of the deep-sea coral Lophelia pertusa.</title>
        <authorList>
            <person name="Herrera S."/>
            <person name="Cordes E."/>
        </authorList>
    </citation>
    <scope>NUCLEOTIDE SEQUENCE</scope>
    <source>
        <strain evidence="2">USNM1676648</strain>
        <tissue evidence="2">Polyp</tissue>
    </source>
</reference>
<comment type="caution">
    <text evidence="2">The sequence shown here is derived from an EMBL/GenBank/DDBJ whole genome shotgun (WGS) entry which is preliminary data.</text>
</comment>
<dbReference type="SUPFAM" id="SSF56235">
    <property type="entry name" value="N-terminal nucleophile aminohydrolases (Ntn hydrolases)"/>
    <property type="match status" value="1"/>
</dbReference>
<dbReference type="GO" id="GO:0036374">
    <property type="term" value="F:glutathione hydrolase activity"/>
    <property type="evidence" value="ECO:0007669"/>
    <property type="project" value="InterPro"/>
</dbReference>
<evidence type="ECO:0000313" key="3">
    <source>
        <dbReference type="Proteomes" id="UP001163046"/>
    </source>
</evidence>
<dbReference type="PANTHER" id="PTHR11686">
    <property type="entry name" value="GAMMA GLUTAMYL TRANSPEPTIDASE"/>
    <property type="match status" value="1"/>
</dbReference>
<dbReference type="GO" id="GO:0005886">
    <property type="term" value="C:plasma membrane"/>
    <property type="evidence" value="ECO:0007669"/>
    <property type="project" value="TreeGrafter"/>
</dbReference>
<sequence>MSSMSPSIFVDNKKIPRLVVGASGDTKITTAISLVVMNYLCLTELYSEAVVEPRLHHQLLPDYIRIDKDYPCPSTSKQG</sequence>
<evidence type="ECO:0000256" key="1">
    <source>
        <dbReference type="PIRSR" id="PIRSR600101-2"/>
    </source>
</evidence>
<dbReference type="GO" id="GO:0006751">
    <property type="term" value="P:glutathione catabolic process"/>
    <property type="evidence" value="ECO:0007669"/>
    <property type="project" value="InterPro"/>
</dbReference>
<keyword evidence="3" id="KW-1185">Reference proteome</keyword>
<protein>
    <submittedName>
        <fullName evidence="2">Uncharacterized protein</fullName>
    </submittedName>
</protein>
<dbReference type="Pfam" id="PF01019">
    <property type="entry name" value="G_glu_transpept"/>
    <property type="match status" value="1"/>
</dbReference>
<dbReference type="OrthoDB" id="1081007at2759"/>